<dbReference type="Proteomes" id="UP000184476">
    <property type="component" value="Unassembled WGS sequence"/>
</dbReference>
<feature type="domain" description="Excalibur calcium-binding" evidence="2">
    <location>
        <begin position="28"/>
        <end position="69"/>
    </location>
</feature>
<dbReference type="Pfam" id="PF05901">
    <property type="entry name" value="Excalibur"/>
    <property type="match status" value="1"/>
</dbReference>
<dbReference type="STRING" id="112248.SAMN05444392_10141"/>
<dbReference type="EMBL" id="FQVL01000001">
    <property type="protein sequence ID" value="SHE33263.1"/>
    <property type="molecule type" value="Genomic_DNA"/>
</dbReference>
<evidence type="ECO:0000313" key="3">
    <source>
        <dbReference type="EMBL" id="SHE33263.1"/>
    </source>
</evidence>
<dbReference type="RefSeq" id="WP_073150079.1">
    <property type="nucleotide sequence ID" value="NZ_FQVL01000001.1"/>
</dbReference>
<organism evidence="3 4">
    <name type="scientific">Seinonella peptonophila</name>
    <dbReference type="NCBI Taxonomy" id="112248"/>
    <lineage>
        <taxon>Bacteria</taxon>
        <taxon>Bacillati</taxon>
        <taxon>Bacillota</taxon>
        <taxon>Bacilli</taxon>
        <taxon>Bacillales</taxon>
        <taxon>Thermoactinomycetaceae</taxon>
        <taxon>Seinonella</taxon>
    </lineage>
</organism>
<feature type="domain" description="Excalibur calcium-binding" evidence="2">
    <location>
        <begin position="82"/>
        <end position="123"/>
    </location>
</feature>
<protein>
    <submittedName>
        <fullName evidence="3">Excalibur calcium-binding domain-containing protein</fullName>
    </submittedName>
</protein>
<dbReference type="AlphaFoldDB" id="A0A1M4SLZ8"/>
<evidence type="ECO:0000259" key="2">
    <source>
        <dbReference type="SMART" id="SM00894"/>
    </source>
</evidence>
<evidence type="ECO:0000256" key="1">
    <source>
        <dbReference type="SAM" id="MobiDB-lite"/>
    </source>
</evidence>
<name>A0A1M4SLZ8_9BACL</name>
<proteinExistence type="predicted"/>
<gene>
    <name evidence="3" type="ORF">SAMN05444392_10141</name>
</gene>
<reference evidence="3 4" key="1">
    <citation type="submission" date="2016-11" db="EMBL/GenBank/DDBJ databases">
        <authorList>
            <person name="Jaros S."/>
            <person name="Januszkiewicz K."/>
            <person name="Wedrychowicz H."/>
        </authorList>
    </citation>
    <scope>NUCLEOTIDE SEQUENCE [LARGE SCALE GENOMIC DNA]</scope>
    <source>
        <strain evidence="3 4">DSM 44666</strain>
    </source>
</reference>
<dbReference type="InterPro" id="IPR008613">
    <property type="entry name" value="Excalibur_Ca-bd_domain"/>
</dbReference>
<dbReference type="OrthoDB" id="4376109at2"/>
<feature type="region of interest" description="Disordered" evidence="1">
    <location>
        <begin position="103"/>
        <end position="125"/>
    </location>
</feature>
<evidence type="ECO:0000313" key="4">
    <source>
        <dbReference type="Proteomes" id="UP000184476"/>
    </source>
</evidence>
<dbReference type="SMART" id="SM00894">
    <property type="entry name" value="Excalibur"/>
    <property type="match status" value="2"/>
</dbReference>
<sequence length="139" mass="15723">MKRLSGLFIVVAFLFSFYLVPPDISSAANKNCKDFKTWKDAQTYFEIKGGSKKNNIDGLDRDHDGLACESNKGFNKNYRNPNDFTCKNFATWKAAQDFFEKRGGSKKKNVNGLDPDHDGLACETNKGFNKNHKNLNNSK</sequence>
<accession>A0A1M4SLZ8</accession>
<keyword evidence="4" id="KW-1185">Reference proteome</keyword>